<evidence type="ECO:0008006" key="3">
    <source>
        <dbReference type="Google" id="ProtNLM"/>
    </source>
</evidence>
<accession>A0A430HU59</accession>
<evidence type="ECO:0000313" key="2">
    <source>
        <dbReference type="Proteomes" id="UP000278085"/>
    </source>
</evidence>
<dbReference type="AlphaFoldDB" id="A0A430HU59"/>
<comment type="caution">
    <text evidence="1">The sequence shown here is derived from an EMBL/GenBank/DDBJ whole genome shotgun (WGS) entry which is preliminary data.</text>
</comment>
<evidence type="ECO:0000313" key="1">
    <source>
        <dbReference type="EMBL" id="RSZ61096.1"/>
    </source>
</evidence>
<dbReference type="RefSeq" id="WP_126072482.1">
    <property type="nucleotide sequence ID" value="NZ_CP051166.1"/>
</dbReference>
<protein>
    <recommendedName>
        <fullName evidence="3">Type III secretion protein</fullName>
    </recommendedName>
</protein>
<organism evidence="1 2">
    <name type="scientific">Massilia atriviolacea</name>
    <dbReference type="NCBI Taxonomy" id="2495579"/>
    <lineage>
        <taxon>Bacteria</taxon>
        <taxon>Pseudomonadati</taxon>
        <taxon>Pseudomonadota</taxon>
        <taxon>Betaproteobacteria</taxon>
        <taxon>Burkholderiales</taxon>
        <taxon>Oxalobacteraceae</taxon>
        <taxon>Telluria group</taxon>
        <taxon>Massilia</taxon>
    </lineage>
</organism>
<dbReference type="Proteomes" id="UP000278085">
    <property type="component" value="Unassembled WGS sequence"/>
</dbReference>
<dbReference type="OrthoDB" id="8720096at2"/>
<keyword evidence="2" id="KW-1185">Reference proteome</keyword>
<proteinExistence type="predicted"/>
<gene>
    <name evidence="1" type="ORF">EJB06_02925</name>
</gene>
<reference evidence="1 2" key="1">
    <citation type="submission" date="2018-12" db="EMBL/GenBank/DDBJ databases">
        <authorList>
            <person name="Yang E."/>
        </authorList>
    </citation>
    <scope>NUCLEOTIDE SEQUENCE [LARGE SCALE GENOMIC DNA]</scope>
    <source>
        <strain evidence="1 2">SOD</strain>
    </source>
</reference>
<dbReference type="EMBL" id="RXLQ01000001">
    <property type="protein sequence ID" value="RSZ61096.1"/>
    <property type="molecule type" value="Genomic_DNA"/>
</dbReference>
<name>A0A430HU59_9BURK</name>
<sequence length="139" mass="14779">MSEHDQLARWLRAQPLGARVAIDGEAVWLRPDEGGAELAACLWPNPSGEQVQAALRQGFSSAQAFEAGLSLSDDGLLLSRWLPACGGWNDAAAALEQLLDQLAAWRASLGAAAERPRAAAGGVARHEQRMRQMLAGARP</sequence>